<name>A0A371CY43_9APHY</name>
<evidence type="ECO:0000256" key="4">
    <source>
        <dbReference type="ARBA" id="ARBA00022842"/>
    </source>
</evidence>
<dbReference type="STRING" id="139420.A0A371CY43"/>
<proteinExistence type="inferred from homology"/>
<dbReference type="SMR" id="A0A371CY43"/>
<evidence type="ECO:0000313" key="8">
    <source>
        <dbReference type="Proteomes" id="UP000256964"/>
    </source>
</evidence>
<accession>A0A371CY43</accession>
<dbReference type="Pfam" id="PF19086">
    <property type="entry name" value="Terpene_syn_C_2"/>
    <property type="match status" value="1"/>
</dbReference>
<dbReference type="GO" id="GO:0010333">
    <property type="term" value="F:terpene synthase activity"/>
    <property type="evidence" value="ECO:0007669"/>
    <property type="project" value="InterPro"/>
</dbReference>
<organism evidence="7 8">
    <name type="scientific">Lentinus brumalis</name>
    <dbReference type="NCBI Taxonomy" id="2498619"/>
    <lineage>
        <taxon>Eukaryota</taxon>
        <taxon>Fungi</taxon>
        <taxon>Dikarya</taxon>
        <taxon>Basidiomycota</taxon>
        <taxon>Agaricomycotina</taxon>
        <taxon>Agaricomycetes</taxon>
        <taxon>Polyporales</taxon>
        <taxon>Polyporaceae</taxon>
        <taxon>Lentinus</taxon>
    </lineage>
</organism>
<keyword evidence="5 6" id="KW-0456">Lyase</keyword>
<dbReference type="InterPro" id="IPR034686">
    <property type="entry name" value="Terpene_cyclase-like_2"/>
</dbReference>
<evidence type="ECO:0000256" key="3">
    <source>
        <dbReference type="ARBA" id="ARBA00022723"/>
    </source>
</evidence>
<dbReference type="InterPro" id="IPR008949">
    <property type="entry name" value="Isoprenoid_synthase_dom_sf"/>
</dbReference>
<dbReference type="SFLD" id="SFLDS00005">
    <property type="entry name" value="Isoprenoid_Synthase_Type_I"/>
    <property type="match status" value="1"/>
</dbReference>
<reference evidence="7 8" key="1">
    <citation type="journal article" date="2018" name="Biotechnol. Biofuels">
        <title>Integrative visual omics of the white-rot fungus Polyporus brumalis exposes the biotechnological potential of its oxidative enzymes for delignifying raw plant biomass.</title>
        <authorList>
            <person name="Miyauchi S."/>
            <person name="Rancon A."/>
            <person name="Drula E."/>
            <person name="Hage H."/>
            <person name="Chaduli D."/>
            <person name="Favel A."/>
            <person name="Grisel S."/>
            <person name="Henrissat B."/>
            <person name="Herpoel-Gimbert I."/>
            <person name="Ruiz-Duenas F.J."/>
            <person name="Chevret D."/>
            <person name="Hainaut M."/>
            <person name="Lin J."/>
            <person name="Wang M."/>
            <person name="Pangilinan J."/>
            <person name="Lipzen A."/>
            <person name="Lesage-Meessen L."/>
            <person name="Navarro D."/>
            <person name="Riley R."/>
            <person name="Grigoriev I.V."/>
            <person name="Zhou S."/>
            <person name="Raouche S."/>
            <person name="Rosso M.N."/>
        </authorList>
    </citation>
    <scope>NUCLEOTIDE SEQUENCE [LARGE SCALE GENOMIC DNA]</scope>
    <source>
        <strain evidence="7 8">BRFM 1820</strain>
    </source>
</reference>
<evidence type="ECO:0000256" key="2">
    <source>
        <dbReference type="ARBA" id="ARBA00006333"/>
    </source>
</evidence>
<dbReference type="PANTHER" id="PTHR35201:SF4">
    <property type="entry name" value="BETA-PINACENE SYNTHASE-RELATED"/>
    <property type="match status" value="1"/>
</dbReference>
<keyword evidence="4 6" id="KW-0460">Magnesium</keyword>
<gene>
    <name evidence="7" type="ORF">OH76DRAFT_1018851</name>
</gene>
<comment type="cofactor">
    <cofactor evidence="1 6">
        <name>Mg(2+)</name>
        <dbReference type="ChEBI" id="CHEBI:18420"/>
    </cofactor>
</comment>
<comment type="similarity">
    <text evidence="2 6">Belongs to the terpene synthase family.</text>
</comment>
<protein>
    <recommendedName>
        <fullName evidence="6">Terpene synthase</fullName>
        <ecNumber evidence="6">4.2.3.-</ecNumber>
    </recommendedName>
</protein>
<sequence>MTVTTAPSPDSRPTRLVFPDLIAAFPYPLRVNRHGQRVSEESKQWLLAGCQLSKKRRAAFDGLKGGLLTAECYPLVDYDQLRVCCDFINYLFNLDDICEKMDSERAAITANELIGALRNPHDFRPTSAVGTLTQCFWSRLTATGSLSAQKRFIDTFELYFRAVTQQVKDKASNTIPDLESYIAMRRDTSGCKPCWALIEYANNLDLPDWVMEHPVVEGLGDAANDLVTWSNDIFSYNVEQARGDTHNMIIVVQNQEGLELQAAIDYVGSLCFGCIDRFEALRRDLPSWGPEIDAQLQVYIDGLADWMIGNLVWSFETTRYFGADGEKVRRELSVDLLPRRKKDDGKPIPEVVSHPAQPTSLFASSVLSNIVGSYRVILNFSMPRSFSLLHSLRDAFAAAAWLWNATAKRVRHSAIP</sequence>
<dbReference type="GO" id="GO:0008299">
    <property type="term" value="P:isoprenoid biosynthetic process"/>
    <property type="evidence" value="ECO:0007669"/>
    <property type="project" value="UniProtKB-ARBA"/>
</dbReference>
<keyword evidence="3 6" id="KW-0479">Metal-binding</keyword>
<evidence type="ECO:0000256" key="5">
    <source>
        <dbReference type="ARBA" id="ARBA00023239"/>
    </source>
</evidence>
<dbReference type="Gene3D" id="1.10.600.10">
    <property type="entry name" value="Farnesyl Diphosphate Synthase"/>
    <property type="match status" value="1"/>
</dbReference>
<dbReference type="SFLD" id="SFLDG01020">
    <property type="entry name" value="Terpene_Cyclase_Like_2"/>
    <property type="match status" value="1"/>
</dbReference>
<dbReference type="GO" id="GO:0046872">
    <property type="term" value="F:metal ion binding"/>
    <property type="evidence" value="ECO:0007669"/>
    <property type="project" value="UniProtKB-KW"/>
</dbReference>
<dbReference type="Proteomes" id="UP000256964">
    <property type="component" value="Unassembled WGS sequence"/>
</dbReference>
<dbReference type="OrthoDB" id="2861623at2759"/>
<dbReference type="SUPFAM" id="SSF48576">
    <property type="entry name" value="Terpenoid synthases"/>
    <property type="match status" value="1"/>
</dbReference>
<evidence type="ECO:0000256" key="6">
    <source>
        <dbReference type="RuleBase" id="RU366034"/>
    </source>
</evidence>
<dbReference type="AlphaFoldDB" id="A0A371CY43"/>
<dbReference type="PANTHER" id="PTHR35201">
    <property type="entry name" value="TERPENE SYNTHASE"/>
    <property type="match status" value="1"/>
</dbReference>
<evidence type="ECO:0000313" key="7">
    <source>
        <dbReference type="EMBL" id="RDX45212.1"/>
    </source>
</evidence>
<keyword evidence="8" id="KW-1185">Reference proteome</keyword>
<evidence type="ECO:0000256" key="1">
    <source>
        <dbReference type="ARBA" id="ARBA00001946"/>
    </source>
</evidence>
<dbReference type="EC" id="4.2.3.-" evidence="6"/>
<dbReference type="EMBL" id="KZ857440">
    <property type="protein sequence ID" value="RDX45212.1"/>
    <property type="molecule type" value="Genomic_DNA"/>
</dbReference>